<keyword evidence="4 7" id="KW-0812">Transmembrane</keyword>
<keyword evidence="9" id="KW-1185">Reference proteome</keyword>
<dbReference type="Proteomes" id="UP000828390">
    <property type="component" value="Unassembled WGS sequence"/>
</dbReference>
<evidence type="ECO:0000256" key="1">
    <source>
        <dbReference type="ARBA" id="ARBA00004141"/>
    </source>
</evidence>
<evidence type="ECO:0000313" key="9">
    <source>
        <dbReference type="Proteomes" id="UP000828390"/>
    </source>
</evidence>
<reference evidence="8" key="1">
    <citation type="journal article" date="2019" name="bioRxiv">
        <title>The Genome of the Zebra Mussel, Dreissena polymorpha: A Resource for Invasive Species Research.</title>
        <authorList>
            <person name="McCartney M.A."/>
            <person name="Auch B."/>
            <person name="Kono T."/>
            <person name="Mallez S."/>
            <person name="Zhang Y."/>
            <person name="Obille A."/>
            <person name="Becker A."/>
            <person name="Abrahante J.E."/>
            <person name="Garbe J."/>
            <person name="Badalamenti J.P."/>
            <person name="Herman A."/>
            <person name="Mangelson H."/>
            <person name="Liachko I."/>
            <person name="Sullivan S."/>
            <person name="Sone E.D."/>
            <person name="Koren S."/>
            <person name="Silverstein K.A.T."/>
            <person name="Beckman K.B."/>
            <person name="Gohl D.M."/>
        </authorList>
    </citation>
    <scope>NUCLEOTIDE SEQUENCE</scope>
    <source>
        <strain evidence="8">Duluth1</strain>
        <tissue evidence="8">Whole animal</tissue>
    </source>
</reference>
<comment type="subcellular location">
    <subcellularLocation>
        <location evidence="1">Membrane</location>
        <topology evidence="1">Multi-pass membrane protein</topology>
    </subcellularLocation>
</comment>
<feature type="transmembrane region" description="Helical" evidence="7">
    <location>
        <begin position="209"/>
        <end position="231"/>
    </location>
</feature>
<feature type="transmembrane region" description="Helical" evidence="7">
    <location>
        <begin position="27"/>
        <end position="60"/>
    </location>
</feature>
<evidence type="ECO:0000256" key="5">
    <source>
        <dbReference type="ARBA" id="ARBA00022989"/>
    </source>
</evidence>
<keyword evidence="5 7" id="KW-1133">Transmembrane helix</keyword>
<gene>
    <name evidence="8" type="ORF">DPMN_039650</name>
</gene>
<dbReference type="PANTHER" id="PTHR13353:SF5">
    <property type="entry name" value="TRANSMEMBRANE PROTEIN 19"/>
    <property type="match status" value="1"/>
</dbReference>
<sequence>MRFLIALLAPYFIARWGLHRKSLDQSGAIAGCVVAFFLTVSNLCFFSALLAFFISGSKVTKFRGQLKKRQEEDFKEGGQRNWVQVFCNGGIAAILSFLYLLDVGCDEKLIDWKRYYSPSWFCMAVLGALSCSCGDTFASEIGSVIGSSPTVRLITDFSKVPRGTNGGISVVGTVASFVGGAVPGLAFYLTQMVCVNEDYLTSSPPQWPIVLVAGIFGLMGSMIDSLLGATLQYTGYDKKTQRVVGQPGPGVEDICGTDFLDNHGVNLMASLITALLAPRVALPVWTALT</sequence>
<feature type="transmembrane region" description="Helical" evidence="7">
    <location>
        <begin position="166"/>
        <end position="189"/>
    </location>
</feature>
<evidence type="ECO:0000256" key="2">
    <source>
        <dbReference type="ARBA" id="ARBA00009012"/>
    </source>
</evidence>
<proteinExistence type="inferred from homology"/>
<keyword evidence="6 7" id="KW-0472">Membrane</keyword>
<name>A0A9D4HSE0_DREPO</name>
<reference evidence="8" key="2">
    <citation type="submission" date="2020-11" db="EMBL/GenBank/DDBJ databases">
        <authorList>
            <person name="McCartney M.A."/>
            <person name="Auch B."/>
            <person name="Kono T."/>
            <person name="Mallez S."/>
            <person name="Becker A."/>
            <person name="Gohl D.M."/>
            <person name="Silverstein K.A.T."/>
            <person name="Koren S."/>
            <person name="Bechman K.B."/>
            <person name="Herman A."/>
            <person name="Abrahante J.E."/>
            <person name="Garbe J."/>
        </authorList>
    </citation>
    <scope>NUCLEOTIDE SEQUENCE</scope>
    <source>
        <strain evidence="8">Duluth1</strain>
        <tissue evidence="8">Whole animal</tissue>
    </source>
</reference>
<comment type="caution">
    <text evidence="8">The sequence shown here is derived from an EMBL/GenBank/DDBJ whole genome shotgun (WGS) entry which is preliminary data.</text>
</comment>
<organism evidence="8 9">
    <name type="scientific">Dreissena polymorpha</name>
    <name type="common">Zebra mussel</name>
    <name type="synonym">Mytilus polymorpha</name>
    <dbReference type="NCBI Taxonomy" id="45954"/>
    <lineage>
        <taxon>Eukaryota</taxon>
        <taxon>Metazoa</taxon>
        <taxon>Spiralia</taxon>
        <taxon>Lophotrochozoa</taxon>
        <taxon>Mollusca</taxon>
        <taxon>Bivalvia</taxon>
        <taxon>Autobranchia</taxon>
        <taxon>Heteroconchia</taxon>
        <taxon>Euheterodonta</taxon>
        <taxon>Imparidentia</taxon>
        <taxon>Neoheterodontei</taxon>
        <taxon>Myida</taxon>
        <taxon>Dreissenoidea</taxon>
        <taxon>Dreissenidae</taxon>
        <taxon>Dreissena</taxon>
    </lineage>
</organism>
<dbReference type="InterPro" id="IPR002794">
    <property type="entry name" value="DUF92_TMEM19"/>
</dbReference>
<dbReference type="AlphaFoldDB" id="A0A9D4HSE0"/>
<evidence type="ECO:0000256" key="7">
    <source>
        <dbReference type="SAM" id="Phobius"/>
    </source>
</evidence>
<evidence type="ECO:0000313" key="8">
    <source>
        <dbReference type="EMBL" id="KAH3733225.1"/>
    </source>
</evidence>
<dbReference type="PANTHER" id="PTHR13353">
    <property type="entry name" value="TRANSMEMBRANE PROTEIN 19"/>
    <property type="match status" value="1"/>
</dbReference>
<accession>A0A9D4HSE0</accession>
<evidence type="ECO:0000256" key="6">
    <source>
        <dbReference type="ARBA" id="ARBA00023136"/>
    </source>
</evidence>
<dbReference type="GO" id="GO:0016020">
    <property type="term" value="C:membrane"/>
    <property type="evidence" value="ECO:0007669"/>
    <property type="project" value="UniProtKB-SubCell"/>
</dbReference>
<evidence type="ECO:0000256" key="3">
    <source>
        <dbReference type="ARBA" id="ARBA00014258"/>
    </source>
</evidence>
<protein>
    <recommendedName>
        <fullName evidence="3">Transmembrane protein 19</fullName>
    </recommendedName>
</protein>
<dbReference type="EMBL" id="JAIWYP010000011">
    <property type="protein sequence ID" value="KAH3733225.1"/>
    <property type="molecule type" value="Genomic_DNA"/>
</dbReference>
<feature type="transmembrane region" description="Helical" evidence="7">
    <location>
        <begin position="81"/>
        <end position="100"/>
    </location>
</feature>
<dbReference type="Pfam" id="PF01940">
    <property type="entry name" value="DUF92"/>
    <property type="match status" value="1"/>
</dbReference>
<evidence type="ECO:0000256" key="4">
    <source>
        <dbReference type="ARBA" id="ARBA00022692"/>
    </source>
</evidence>
<comment type="similarity">
    <text evidence="2">Belongs to the TMEM19 family.</text>
</comment>